<keyword evidence="2" id="KW-1185">Reference proteome</keyword>
<accession>A0ACB0KDM1</accession>
<organism evidence="1 2">
    <name type="scientific">Trifolium pratense</name>
    <name type="common">Red clover</name>
    <dbReference type="NCBI Taxonomy" id="57577"/>
    <lineage>
        <taxon>Eukaryota</taxon>
        <taxon>Viridiplantae</taxon>
        <taxon>Streptophyta</taxon>
        <taxon>Embryophyta</taxon>
        <taxon>Tracheophyta</taxon>
        <taxon>Spermatophyta</taxon>
        <taxon>Magnoliopsida</taxon>
        <taxon>eudicotyledons</taxon>
        <taxon>Gunneridae</taxon>
        <taxon>Pentapetalae</taxon>
        <taxon>rosids</taxon>
        <taxon>fabids</taxon>
        <taxon>Fabales</taxon>
        <taxon>Fabaceae</taxon>
        <taxon>Papilionoideae</taxon>
        <taxon>50 kb inversion clade</taxon>
        <taxon>NPAAA clade</taxon>
        <taxon>Hologalegina</taxon>
        <taxon>IRL clade</taxon>
        <taxon>Trifolieae</taxon>
        <taxon>Trifolium</taxon>
    </lineage>
</organism>
<dbReference type="EMBL" id="CASHSV030000206">
    <property type="protein sequence ID" value="CAJ2654361.1"/>
    <property type="molecule type" value="Genomic_DNA"/>
</dbReference>
<reference evidence="1" key="1">
    <citation type="submission" date="2023-10" db="EMBL/GenBank/DDBJ databases">
        <authorList>
            <person name="Rodriguez Cubillos JULIANA M."/>
            <person name="De Vega J."/>
        </authorList>
    </citation>
    <scope>NUCLEOTIDE SEQUENCE</scope>
</reference>
<proteinExistence type="predicted"/>
<evidence type="ECO:0000313" key="2">
    <source>
        <dbReference type="Proteomes" id="UP001177021"/>
    </source>
</evidence>
<gene>
    <name evidence="1" type="ORF">MILVUS5_LOCUS21528</name>
</gene>
<comment type="caution">
    <text evidence="1">The sequence shown here is derived from an EMBL/GenBank/DDBJ whole genome shotgun (WGS) entry which is preliminary data.</text>
</comment>
<sequence length="465" mass="52789">MTTKYSSPSNGRGWGRSNGRGRSRSQPQQHQWPLWTTPSYPRHQQQWSYPWQPLVTPSYQAAMHTSSISSPDGQWYMDSGATSHMTGDGGNLTSYFNMSNDITVGNGHHIPVIGCGHVSLPNSLTLNNVLHAPKLIKNLVSVRKFTIDNDVSVEFDPFGFSVKDFQTGTLLMRCNSSGDLYPIPTRPNTTTLPPTALAASSTELWHSRLGHPGAPILNSLHRNKILLCNKFRNDFFCHSCPLGKQTKLPFYNSLSSTFMPFDIVHSDLWTSPVLSSGGHRYYVLFLDDFTDFLWTFPISNKSQVHSIFLQFSTYIKTQFEREIKCFQCDNGKEYDNALFHKFCELNGMSFRFSCPHTSPQNGKAERKIRTINNIIRTLLAHASIPPVFWHHALQMATYLHNILPNKKLTLQSPTKILYQQDPSYSYLRVFGCLCYPLIPSNTRNKLQPRSTPCVFLGYPSNHRGL</sequence>
<evidence type="ECO:0000313" key="1">
    <source>
        <dbReference type="EMBL" id="CAJ2654361.1"/>
    </source>
</evidence>
<dbReference type="Proteomes" id="UP001177021">
    <property type="component" value="Unassembled WGS sequence"/>
</dbReference>
<protein>
    <submittedName>
        <fullName evidence="1">Uncharacterized protein</fullName>
    </submittedName>
</protein>
<name>A0ACB0KDM1_TRIPR</name>